<proteinExistence type="predicted"/>
<accession>A0B8T6</accession>
<evidence type="ECO:0000256" key="1">
    <source>
        <dbReference type="SAM" id="MobiDB-lite"/>
    </source>
</evidence>
<organism evidence="2 3">
    <name type="scientific">Methanothrix thermoacetophila (strain DSM 6194 / JCM 14653 / NBRC 101360 / PT)</name>
    <name type="common">Methanosaeta thermophila</name>
    <dbReference type="NCBI Taxonomy" id="349307"/>
    <lineage>
        <taxon>Archaea</taxon>
        <taxon>Methanobacteriati</taxon>
        <taxon>Methanobacteriota</taxon>
        <taxon>Stenosarchaea group</taxon>
        <taxon>Methanomicrobia</taxon>
        <taxon>Methanotrichales</taxon>
        <taxon>Methanotrichaceae</taxon>
        <taxon>Methanothrix</taxon>
    </lineage>
</organism>
<name>A0B8T6_METTP</name>
<evidence type="ECO:0000313" key="3">
    <source>
        <dbReference type="Proteomes" id="UP000000674"/>
    </source>
</evidence>
<dbReference type="EMBL" id="CP000477">
    <property type="protein sequence ID" value="ABK15110.1"/>
    <property type="molecule type" value="Genomic_DNA"/>
</dbReference>
<dbReference type="Proteomes" id="UP000000674">
    <property type="component" value="Chromosome"/>
</dbReference>
<feature type="region of interest" description="Disordered" evidence="1">
    <location>
        <begin position="167"/>
        <end position="202"/>
    </location>
</feature>
<dbReference type="OrthoDB" id="383505at2157"/>
<feature type="compositionally biased region" description="Basic and acidic residues" evidence="1">
    <location>
        <begin position="189"/>
        <end position="202"/>
    </location>
</feature>
<reference evidence="2 3" key="1">
    <citation type="submission" date="2006-10" db="EMBL/GenBank/DDBJ databases">
        <title>Complete sequence of Methanosaeta thermophila PT.</title>
        <authorList>
            <consortium name="US DOE Joint Genome Institute"/>
            <person name="Copeland A."/>
            <person name="Lucas S."/>
            <person name="Lapidus A."/>
            <person name="Barry K."/>
            <person name="Detter J.C."/>
            <person name="Glavina del Rio T."/>
            <person name="Hammon N."/>
            <person name="Israni S."/>
            <person name="Pitluck S."/>
            <person name="Chain P."/>
            <person name="Malfatti S."/>
            <person name="Shin M."/>
            <person name="Vergez L."/>
            <person name="Schmutz J."/>
            <person name="Larimer F."/>
            <person name="Land M."/>
            <person name="Hauser L."/>
            <person name="Kyrpides N."/>
            <person name="Kim E."/>
            <person name="Smith K.S."/>
            <person name="Ingram-Smith C."/>
            <person name="Richardson P."/>
        </authorList>
    </citation>
    <scope>NUCLEOTIDE SEQUENCE [LARGE SCALE GENOMIC DNA]</scope>
    <source>
        <strain evidence="3">DSM 6194 / JCM 14653 / NBRC 101360 / PT</strain>
    </source>
</reference>
<dbReference type="AlphaFoldDB" id="A0B8T6"/>
<protein>
    <submittedName>
        <fullName evidence="2">Uncharacterized protein</fullName>
    </submittedName>
</protein>
<dbReference type="KEGG" id="mtp:Mthe_1334"/>
<gene>
    <name evidence="2" type="ordered locus">Mthe_1334</name>
</gene>
<dbReference type="GeneID" id="4462140"/>
<sequence length="202" mass="22814">MRERFDEMGPEQRLEYVIENLRSLPAELVEPAIDLLLRANEIEYAVVLCREHGMIQRAVDILVDAGDYLWAAQITKSAGSPEEAERLLRSGLEYYISMEMYGRAISAATALNLPPDQIDALYREGIAFESKSMDLSRAHAALESMMSAVAMLETDEEVKRELMDAIQEELDRERGSAEATAPPANRSQLRREDDKIDGDRFC</sequence>
<dbReference type="RefSeq" id="WP_011696502.1">
    <property type="nucleotide sequence ID" value="NC_008553.1"/>
</dbReference>
<keyword evidence="3" id="KW-1185">Reference proteome</keyword>
<feature type="compositionally biased region" description="Basic and acidic residues" evidence="1">
    <location>
        <begin position="167"/>
        <end position="176"/>
    </location>
</feature>
<dbReference type="HOGENOM" id="CLU_1352138_0_0_2"/>
<dbReference type="Gene3D" id="1.25.40.10">
    <property type="entry name" value="Tetratricopeptide repeat domain"/>
    <property type="match status" value="1"/>
</dbReference>
<evidence type="ECO:0000313" key="2">
    <source>
        <dbReference type="EMBL" id="ABK15110.1"/>
    </source>
</evidence>
<dbReference type="InterPro" id="IPR011990">
    <property type="entry name" value="TPR-like_helical_dom_sf"/>
</dbReference>